<feature type="binding site" evidence="8">
    <location>
        <position position="289"/>
    </location>
    <ligand>
        <name>L-glutamine</name>
        <dbReference type="ChEBI" id="CHEBI:58359"/>
    </ligand>
</feature>
<evidence type="ECO:0000256" key="6">
    <source>
        <dbReference type="ARBA" id="ARBA00022962"/>
    </source>
</evidence>
<dbReference type="InterPro" id="IPR017926">
    <property type="entry name" value="GATASE"/>
</dbReference>
<evidence type="ECO:0000313" key="10">
    <source>
        <dbReference type="EMBL" id="HIQ77881.1"/>
    </source>
</evidence>
<dbReference type="NCBIfam" id="NF009475">
    <property type="entry name" value="PRK12838.1"/>
    <property type="match status" value="1"/>
</dbReference>
<reference evidence="10" key="1">
    <citation type="submission" date="2020-10" db="EMBL/GenBank/DDBJ databases">
        <authorList>
            <person name="Gilroy R."/>
        </authorList>
    </citation>
    <scope>NUCLEOTIDE SEQUENCE</scope>
    <source>
        <strain evidence="10">ChiBcolR7-354</strain>
    </source>
</reference>
<comment type="function">
    <text evidence="8">Small subunit of the glutamine-dependent carbamoyl phosphate synthetase (CPSase). CPSase catalyzes the formation of carbamoyl phosphate from the ammonia moiety of glutamine, carbonate, and phosphate donated by ATP, constituting the first step of 2 biosynthetic pathways, one leading to arginine and/or urea and the other to pyrimidine nucleotides. The small subunit (glutamine amidotransferase) binds and cleaves glutamine to supply the large subunit with the substrate ammonia.</text>
</comment>
<dbReference type="SMART" id="SM01097">
    <property type="entry name" value="CPSase_sm_chain"/>
    <property type="match status" value="1"/>
</dbReference>
<comment type="pathway">
    <text evidence="8">Pyrimidine metabolism; UMP biosynthesis via de novo pathway; (S)-dihydroorotate from bicarbonate: step 1/3.</text>
</comment>
<comment type="similarity">
    <text evidence="2 8">Belongs to the CarA family.</text>
</comment>
<dbReference type="AlphaFoldDB" id="A0A9D0ZEF6"/>
<dbReference type="HAMAP" id="MF_01209">
    <property type="entry name" value="CPSase_S_chain"/>
    <property type="match status" value="1"/>
</dbReference>
<feature type="active site" evidence="8">
    <location>
        <position position="332"/>
    </location>
</feature>
<feature type="active site" description="Nucleophile" evidence="8">
    <location>
        <position position="247"/>
    </location>
</feature>
<feature type="binding site" evidence="8">
    <location>
        <position position="222"/>
    </location>
    <ligand>
        <name>L-glutamine</name>
        <dbReference type="ChEBI" id="CHEBI:58359"/>
    </ligand>
</feature>
<feature type="binding site" evidence="8">
    <location>
        <position position="291"/>
    </location>
    <ligand>
        <name>L-glutamine</name>
        <dbReference type="ChEBI" id="CHEBI:58359"/>
    </ligand>
</feature>
<dbReference type="EC" id="6.3.5.5" evidence="8"/>
<comment type="pathway">
    <text evidence="1 8">Amino-acid biosynthesis; L-arginine biosynthesis; carbamoyl phosphate from bicarbonate: step 1/1.</text>
</comment>
<dbReference type="GO" id="GO:0006541">
    <property type="term" value="P:glutamine metabolic process"/>
    <property type="evidence" value="ECO:0007669"/>
    <property type="project" value="InterPro"/>
</dbReference>
<dbReference type="PRINTS" id="PR00096">
    <property type="entry name" value="GATASE"/>
</dbReference>
<feature type="binding site" evidence="8">
    <location>
        <position position="292"/>
    </location>
    <ligand>
        <name>L-glutamine</name>
        <dbReference type="ChEBI" id="CHEBI:58359"/>
    </ligand>
</feature>
<dbReference type="GO" id="GO:0006207">
    <property type="term" value="P:'de novo' pyrimidine nucleobase biosynthetic process"/>
    <property type="evidence" value="ECO:0007669"/>
    <property type="project" value="InterPro"/>
</dbReference>
<name>A0A9D0ZEF6_9FIRM</name>
<dbReference type="NCBIfam" id="TIGR01368">
    <property type="entry name" value="CPSaseIIsmall"/>
    <property type="match status" value="1"/>
</dbReference>
<evidence type="ECO:0000256" key="8">
    <source>
        <dbReference type="HAMAP-Rule" id="MF_01209"/>
    </source>
</evidence>
<dbReference type="InterPro" id="IPR036480">
    <property type="entry name" value="CarbP_synth_ssu_N_sf"/>
</dbReference>
<feature type="binding site" evidence="8">
    <location>
        <position position="251"/>
    </location>
    <ligand>
        <name>L-glutamine</name>
        <dbReference type="ChEBI" id="CHEBI:58359"/>
    </ligand>
</feature>
<evidence type="ECO:0000256" key="3">
    <source>
        <dbReference type="ARBA" id="ARBA00022598"/>
    </source>
</evidence>
<dbReference type="SUPFAM" id="SSF52317">
    <property type="entry name" value="Class I glutamine amidotransferase-like"/>
    <property type="match status" value="1"/>
</dbReference>
<keyword evidence="6 8" id="KW-0315">Glutamine amidotransferase</keyword>
<dbReference type="InterPro" id="IPR029062">
    <property type="entry name" value="Class_I_gatase-like"/>
</dbReference>
<protein>
    <recommendedName>
        <fullName evidence="8">Carbamoyl phosphate synthase small chain</fullName>
        <ecNumber evidence="8">6.3.5.5</ecNumber>
    </recommendedName>
    <alternativeName>
        <fullName evidence="8">Carbamoyl phosphate synthetase glutamine chain</fullName>
    </alternativeName>
</protein>
<comment type="catalytic activity">
    <reaction evidence="7 8">
        <text>hydrogencarbonate + L-glutamine + 2 ATP + H2O = carbamoyl phosphate + L-glutamate + 2 ADP + phosphate + 2 H(+)</text>
        <dbReference type="Rhea" id="RHEA:18633"/>
        <dbReference type="ChEBI" id="CHEBI:15377"/>
        <dbReference type="ChEBI" id="CHEBI:15378"/>
        <dbReference type="ChEBI" id="CHEBI:17544"/>
        <dbReference type="ChEBI" id="CHEBI:29985"/>
        <dbReference type="ChEBI" id="CHEBI:30616"/>
        <dbReference type="ChEBI" id="CHEBI:43474"/>
        <dbReference type="ChEBI" id="CHEBI:58228"/>
        <dbReference type="ChEBI" id="CHEBI:58359"/>
        <dbReference type="ChEBI" id="CHEBI:456216"/>
        <dbReference type="EC" id="6.3.5.5"/>
    </reaction>
</comment>
<keyword evidence="5 8" id="KW-0067">ATP-binding</keyword>
<comment type="caution">
    <text evidence="10">The sequence shown here is derived from an EMBL/GenBank/DDBJ whole genome shotgun (WGS) entry which is preliminary data.</text>
</comment>
<comment type="subunit">
    <text evidence="8">Composed of two chains; the small (or glutamine) chain promotes the hydrolysis of glutamine to ammonia, which is used by the large (or ammonia) chain to synthesize carbamoyl phosphate. Tetramer of heterodimers (alpha,beta)4.</text>
</comment>
<reference evidence="10" key="2">
    <citation type="journal article" date="2021" name="PeerJ">
        <title>Extensive microbial diversity within the chicken gut microbiome revealed by metagenomics and culture.</title>
        <authorList>
            <person name="Gilroy R."/>
            <person name="Ravi A."/>
            <person name="Getino M."/>
            <person name="Pursley I."/>
            <person name="Horton D.L."/>
            <person name="Alikhan N.F."/>
            <person name="Baker D."/>
            <person name="Gharbi K."/>
            <person name="Hall N."/>
            <person name="Watson M."/>
            <person name="Adriaenssens E.M."/>
            <person name="Foster-Nyarko E."/>
            <person name="Jarju S."/>
            <person name="Secka A."/>
            <person name="Antonio M."/>
            <person name="Oren A."/>
            <person name="Chaudhuri R.R."/>
            <person name="La Ragione R."/>
            <person name="Hildebrand F."/>
            <person name="Pallen M.J."/>
        </authorList>
    </citation>
    <scope>NUCLEOTIDE SEQUENCE</scope>
    <source>
        <strain evidence="10">ChiBcolR7-354</strain>
    </source>
</reference>
<evidence type="ECO:0000256" key="4">
    <source>
        <dbReference type="ARBA" id="ARBA00022741"/>
    </source>
</evidence>
<dbReference type="PANTHER" id="PTHR43418:SF7">
    <property type="entry name" value="CARBAMOYL-PHOSPHATE SYNTHASE SMALL CHAIN"/>
    <property type="match status" value="1"/>
</dbReference>
<dbReference type="PRINTS" id="PR00099">
    <property type="entry name" value="CPSGATASE"/>
</dbReference>
<proteinExistence type="inferred from homology"/>
<comment type="catalytic activity">
    <reaction evidence="8">
        <text>L-glutamine + H2O = L-glutamate + NH4(+)</text>
        <dbReference type="Rhea" id="RHEA:15889"/>
        <dbReference type="ChEBI" id="CHEBI:15377"/>
        <dbReference type="ChEBI" id="CHEBI:28938"/>
        <dbReference type="ChEBI" id="CHEBI:29985"/>
        <dbReference type="ChEBI" id="CHEBI:58359"/>
    </reaction>
</comment>
<evidence type="ECO:0000313" key="11">
    <source>
        <dbReference type="Proteomes" id="UP000824262"/>
    </source>
</evidence>
<dbReference type="InterPro" id="IPR002474">
    <property type="entry name" value="CarbamoylP_synth_ssu_N"/>
</dbReference>
<feature type="binding site" evidence="8">
    <location>
        <position position="248"/>
    </location>
    <ligand>
        <name>L-glutamine</name>
        <dbReference type="ChEBI" id="CHEBI:58359"/>
    </ligand>
</feature>
<evidence type="ECO:0000256" key="5">
    <source>
        <dbReference type="ARBA" id="ARBA00022840"/>
    </source>
</evidence>
<keyword evidence="8" id="KW-0028">Amino-acid biosynthesis</keyword>
<feature type="binding site" evidence="8">
    <location>
        <position position="46"/>
    </location>
    <ligand>
        <name>L-glutamine</name>
        <dbReference type="ChEBI" id="CHEBI:58359"/>
    </ligand>
</feature>
<evidence type="ECO:0000256" key="7">
    <source>
        <dbReference type="ARBA" id="ARBA00048816"/>
    </source>
</evidence>
<dbReference type="Proteomes" id="UP000824262">
    <property type="component" value="Unassembled WGS sequence"/>
</dbReference>
<accession>A0A9D0ZEF6</accession>
<feature type="domain" description="Carbamoyl-phosphate synthase small subunit N-terminal" evidence="9">
    <location>
        <begin position="2"/>
        <end position="132"/>
    </location>
</feature>
<feature type="active site" evidence="8">
    <location>
        <position position="334"/>
    </location>
</feature>
<keyword evidence="3 8" id="KW-0436">Ligase</keyword>
<dbReference type="PROSITE" id="PS51273">
    <property type="entry name" value="GATASE_TYPE_1"/>
    <property type="match status" value="1"/>
</dbReference>
<dbReference type="GO" id="GO:0005524">
    <property type="term" value="F:ATP binding"/>
    <property type="evidence" value="ECO:0007669"/>
    <property type="project" value="UniProtKB-UniRule"/>
</dbReference>
<organism evidence="10 11">
    <name type="scientific">Candidatus Scatomorpha intestinavium</name>
    <dbReference type="NCBI Taxonomy" id="2840922"/>
    <lineage>
        <taxon>Bacteria</taxon>
        <taxon>Bacillati</taxon>
        <taxon>Bacillota</taxon>
        <taxon>Clostridia</taxon>
        <taxon>Eubacteriales</taxon>
        <taxon>Candidatus Scatomorpha</taxon>
    </lineage>
</organism>
<dbReference type="Pfam" id="PF00117">
    <property type="entry name" value="GATase"/>
    <property type="match status" value="1"/>
</dbReference>
<keyword evidence="8" id="KW-0055">Arginine biosynthesis</keyword>
<dbReference type="Gene3D" id="3.50.30.20">
    <property type="entry name" value="Carbamoyl-phosphate synthase small subunit, N-terminal domain"/>
    <property type="match status" value="1"/>
</dbReference>
<dbReference type="CDD" id="cd01744">
    <property type="entry name" value="GATase1_CPSase"/>
    <property type="match status" value="1"/>
</dbReference>
<dbReference type="SUPFAM" id="SSF52021">
    <property type="entry name" value="Carbamoyl phosphate synthetase, small subunit N-terminal domain"/>
    <property type="match status" value="1"/>
</dbReference>
<feature type="region of interest" description="CPSase" evidence="8">
    <location>
        <begin position="1"/>
        <end position="171"/>
    </location>
</feature>
<keyword evidence="4 8" id="KW-0547">Nucleotide-binding</keyword>
<gene>
    <name evidence="8" type="primary">carA</name>
    <name evidence="10" type="ORF">IAB77_01320</name>
</gene>
<dbReference type="GO" id="GO:0044205">
    <property type="term" value="P:'de novo' UMP biosynthetic process"/>
    <property type="evidence" value="ECO:0007669"/>
    <property type="project" value="UniProtKB-UniRule"/>
</dbReference>
<feature type="binding site" evidence="8">
    <location>
        <position position="220"/>
    </location>
    <ligand>
        <name>L-glutamine</name>
        <dbReference type="ChEBI" id="CHEBI:58359"/>
    </ligand>
</feature>
<dbReference type="PANTHER" id="PTHR43418">
    <property type="entry name" value="MULTIFUNCTIONAL TRYPTOPHAN BIOSYNTHESIS PROTEIN-RELATED"/>
    <property type="match status" value="1"/>
</dbReference>
<dbReference type="Pfam" id="PF00988">
    <property type="entry name" value="CPSase_sm_chain"/>
    <property type="match status" value="1"/>
</dbReference>
<dbReference type="GO" id="GO:0006526">
    <property type="term" value="P:L-arginine biosynthetic process"/>
    <property type="evidence" value="ECO:0007669"/>
    <property type="project" value="UniProtKB-UniRule"/>
</dbReference>
<dbReference type="InterPro" id="IPR006274">
    <property type="entry name" value="CarbamoylP_synth_ssu"/>
</dbReference>
<evidence type="ECO:0000259" key="9">
    <source>
        <dbReference type="SMART" id="SM01097"/>
    </source>
</evidence>
<dbReference type="InterPro" id="IPR050472">
    <property type="entry name" value="Anth_synth/Amidotransfase"/>
</dbReference>
<dbReference type="InterPro" id="IPR035686">
    <property type="entry name" value="CPSase_GATase1"/>
</dbReference>
<dbReference type="Gene3D" id="3.40.50.880">
    <property type="match status" value="1"/>
</dbReference>
<dbReference type="EMBL" id="DVGA01000018">
    <property type="protein sequence ID" value="HIQ77881.1"/>
    <property type="molecule type" value="Genomic_DNA"/>
</dbReference>
<keyword evidence="8" id="KW-0665">Pyrimidine biosynthesis</keyword>
<sequence>MSKAYLLLENGEVFAGEGFGAPGGRVGELVFTTGMTGCAESLTDPSYAGQLLCFTFPQLGNYGIARPDMENCRVWPLAVIAREYCPEPSNFRSELSVDEFLRENGVPGLAGVDTRRITQLIREHGVMNAAVTPSEPTAELLERVRAYRVAGRVAAASVSAPVRMERPGAAFSVALMDYGYKKSIAESLLELGCSVTVYPHDTGAAEVLAAGHDGVMLSNGPGDPADNVYEISQIAAMMGKIPVFGICLGHQMMALAQGARTVKMKFGHRGANQPAKDLKTGRVYVTSQNHGYAVDVDSVGAAGAQLRFVNVNDGSCEGLDYPELGAFSLQFHPEAHGGPLDSRGMFGRFISMMGGEGNA</sequence>
<evidence type="ECO:0000256" key="2">
    <source>
        <dbReference type="ARBA" id="ARBA00007800"/>
    </source>
</evidence>
<dbReference type="PRINTS" id="PR00097">
    <property type="entry name" value="ANTSNTHASEII"/>
</dbReference>
<evidence type="ECO:0000256" key="1">
    <source>
        <dbReference type="ARBA" id="ARBA00005077"/>
    </source>
</evidence>
<dbReference type="GO" id="GO:0004088">
    <property type="term" value="F:carbamoyl-phosphate synthase (glutamine-hydrolyzing) activity"/>
    <property type="evidence" value="ECO:0007669"/>
    <property type="project" value="UniProtKB-UniRule"/>
</dbReference>